<evidence type="ECO:0000313" key="1">
    <source>
        <dbReference type="EMBL" id="KRS19728.1"/>
    </source>
</evidence>
<gene>
    <name evidence="1" type="ORF">XM52_02540</name>
</gene>
<evidence type="ECO:0000313" key="2">
    <source>
        <dbReference type="Proteomes" id="UP000051401"/>
    </source>
</evidence>
<name>A0A0T5PEV9_9RHOB</name>
<comment type="caution">
    <text evidence="1">The sequence shown here is derived from an EMBL/GenBank/DDBJ whole genome shotgun (WGS) entry which is preliminary data.</text>
</comment>
<dbReference type="AlphaFoldDB" id="A0A0T5PEV9"/>
<accession>A0A0T5PEV9</accession>
<proteinExistence type="predicted"/>
<organism evidence="1 2">
    <name type="scientific">Roseovarius indicus</name>
    <dbReference type="NCBI Taxonomy" id="540747"/>
    <lineage>
        <taxon>Bacteria</taxon>
        <taxon>Pseudomonadati</taxon>
        <taxon>Pseudomonadota</taxon>
        <taxon>Alphaproteobacteria</taxon>
        <taxon>Rhodobacterales</taxon>
        <taxon>Roseobacteraceae</taxon>
        <taxon>Roseovarius</taxon>
    </lineage>
</organism>
<keyword evidence="2" id="KW-1185">Reference proteome</keyword>
<protein>
    <submittedName>
        <fullName evidence="1">Uncharacterized protein</fullName>
    </submittedName>
</protein>
<dbReference type="EMBL" id="LAXI01000001">
    <property type="protein sequence ID" value="KRS19728.1"/>
    <property type="molecule type" value="Genomic_DNA"/>
</dbReference>
<dbReference type="Proteomes" id="UP000051401">
    <property type="component" value="Unassembled WGS sequence"/>
</dbReference>
<sequence>MRHGSISIEGLKICIEGQKIEGSILSFRLRIGSLNAPDEICLLKLIQVAIDGRPADFAILSQSLLRRVAAARILVVAVRELPKQQFHSGFEPALFDGPLGCTETHRTTSGDILLCPLFGSFPALNGTTSPRVVPGTRNV</sequence>
<reference evidence="1 2" key="1">
    <citation type="submission" date="2015-04" db="EMBL/GenBank/DDBJ databases">
        <title>The draft genome sequence of Roseovarius indicus B108T.</title>
        <authorList>
            <person name="Li G."/>
            <person name="Lai Q."/>
            <person name="Shao Z."/>
            <person name="Yan P."/>
        </authorList>
    </citation>
    <scope>NUCLEOTIDE SEQUENCE [LARGE SCALE GENOMIC DNA]</scope>
    <source>
        <strain evidence="1 2">B108</strain>
    </source>
</reference>